<proteinExistence type="predicted"/>
<evidence type="ECO:0008006" key="4">
    <source>
        <dbReference type="Google" id="ProtNLM"/>
    </source>
</evidence>
<comment type="caution">
    <text evidence="2">The sequence shown here is derived from an EMBL/GenBank/DDBJ whole genome shotgun (WGS) entry which is preliminary data.</text>
</comment>
<sequence>MREFCLQPGSDRNWTSMIPSVEEINTITELPLNDRRKIPQNEESNLGDKFPTCSPPQHNPDQ</sequence>
<organism evidence="2 3">
    <name type="scientific">Ataeniobius toweri</name>
    <dbReference type="NCBI Taxonomy" id="208326"/>
    <lineage>
        <taxon>Eukaryota</taxon>
        <taxon>Metazoa</taxon>
        <taxon>Chordata</taxon>
        <taxon>Craniata</taxon>
        <taxon>Vertebrata</taxon>
        <taxon>Euteleostomi</taxon>
        <taxon>Actinopterygii</taxon>
        <taxon>Neopterygii</taxon>
        <taxon>Teleostei</taxon>
        <taxon>Neoteleostei</taxon>
        <taxon>Acanthomorphata</taxon>
        <taxon>Ovalentaria</taxon>
        <taxon>Atherinomorphae</taxon>
        <taxon>Cyprinodontiformes</taxon>
        <taxon>Goodeidae</taxon>
        <taxon>Ataeniobius</taxon>
    </lineage>
</organism>
<feature type="region of interest" description="Disordered" evidence="1">
    <location>
        <begin position="32"/>
        <end position="62"/>
    </location>
</feature>
<evidence type="ECO:0000256" key="1">
    <source>
        <dbReference type="SAM" id="MobiDB-lite"/>
    </source>
</evidence>
<evidence type="ECO:0000313" key="3">
    <source>
        <dbReference type="Proteomes" id="UP001345963"/>
    </source>
</evidence>
<name>A0ABU7BFW9_9TELE</name>
<reference evidence="2 3" key="1">
    <citation type="submission" date="2021-07" db="EMBL/GenBank/DDBJ databases">
        <authorList>
            <person name="Palmer J.M."/>
        </authorList>
    </citation>
    <scope>NUCLEOTIDE SEQUENCE [LARGE SCALE GENOMIC DNA]</scope>
    <source>
        <strain evidence="2 3">AT_MEX2019</strain>
        <tissue evidence="2">Muscle</tissue>
    </source>
</reference>
<feature type="compositionally biased region" description="Pro residues" evidence="1">
    <location>
        <begin position="53"/>
        <end position="62"/>
    </location>
</feature>
<gene>
    <name evidence="2" type="ORF">ATANTOWER_012178</name>
</gene>
<feature type="non-terminal residue" evidence="2">
    <location>
        <position position="62"/>
    </location>
</feature>
<protein>
    <recommendedName>
        <fullName evidence="4">Prolactin receptor</fullName>
    </recommendedName>
</protein>
<accession>A0ABU7BFW9</accession>
<dbReference type="Proteomes" id="UP001345963">
    <property type="component" value="Unassembled WGS sequence"/>
</dbReference>
<dbReference type="EMBL" id="JAHUTI010051776">
    <property type="protein sequence ID" value="MED6249303.1"/>
    <property type="molecule type" value="Genomic_DNA"/>
</dbReference>
<evidence type="ECO:0000313" key="2">
    <source>
        <dbReference type="EMBL" id="MED6249303.1"/>
    </source>
</evidence>
<keyword evidence="3" id="KW-1185">Reference proteome</keyword>